<sequence length="386" mass="43326">NCLYFLLPIAVASFDIETASSRYGQEESGITPYDDNEETWTIESSSQAYERDVPIKMGNKHVRYLTRYGPTAILIAGVIGNSLSFTVFSRQTFRHSLTAFMFRTLALADGITVTILSFPDIINNYFNGNVLKSPYMCKVYIFAAHFMSHYSIYIVMAICAERLVGVYFPHKAKLILNKRRLCVSLITVAIIIAGLFAIEFKTTGSIPIGLKHACSPYMDREYNAFMKVYLPYTRFILGNAIPFAFISAVNIAIVIKLVVASRQRHSLSATSVPQVSSSTMTRMLLLNSTALLILKLPSDVTFWMFDINTPEGRDIFHITGVILLVNYMINFFLYCLTGRRFRDELKIMFGCKKKGIHARTSGNNPKTGTSTGTQNSKVTDNPSDKD</sequence>
<evidence type="ECO:0000256" key="3">
    <source>
        <dbReference type="ARBA" id="ARBA00022989"/>
    </source>
</evidence>
<dbReference type="Gene3D" id="1.20.1070.10">
    <property type="entry name" value="Rhodopsin 7-helix transmembrane proteins"/>
    <property type="match status" value="1"/>
</dbReference>
<dbReference type="CDD" id="cd14978">
    <property type="entry name" value="7tmA_FMRFamide_R-like"/>
    <property type="match status" value="1"/>
</dbReference>
<dbReference type="PANTHER" id="PTHR24243">
    <property type="entry name" value="G-PROTEIN COUPLED RECEPTOR"/>
    <property type="match status" value="1"/>
</dbReference>
<feature type="domain" description="G-protein coupled receptors family 1 profile" evidence="11">
    <location>
        <begin position="80"/>
        <end position="334"/>
    </location>
</feature>
<feature type="signal peptide" evidence="10">
    <location>
        <begin position="1"/>
        <end position="21"/>
    </location>
</feature>
<dbReference type="EMBL" id="KP293966">
    <property type="protein sequence ID" value="AKQ63020.1"/>
    <property type="molecule type" value="mRNA"/>
</dbReference>
<proteinExistence type="evidence at transcript level"/>
<feature type="transmembrane region" description="Helical" evidence="9">
    <location>
        <begin position="100"/>
        <end position="119"/>
    </location>
</feature>
<evidence type="ECO:0000256" key="2">
    <source>
        <dbReference type="ARBA" id="ARBA00022692"/>
    </source>
</evidence>
<dbReference type="SUPFAM" id="SSF81321">
    <property type="entry name" value="Family A G protein-coupled receptor-like"/>
    <property type="match status" value="1"/>
</dbReference>
<keyword evidence="10" id="KW-0732">Signal</keyword>
<evidence type="ECO:0000256" key="5">
    <source>
        <dbReference type="ARBA" id="ARBA00023136"/>
    </source>
</evidence>
<keyword evidence="7" id="KW-0807">Transducer</keyword>
<dbReference type="AlphaFoldDB" id="A0A0K0PUG4"/>
<feature type="transmembrane region" description="Helical" evidence="9">
    <location>
        <begin position="235"/>
        <end position="259"/>
    </location>
</feature>
<evidence type="ECO:0000256" key="7">
    <source>
        <dbReference type="ARBA" id="ARBA00023224"/>
    </source>
</evidence>
<feature type="transmembrane region" description="Helical" evidence="9">
    <location>
        <begin position="284"/>
        <end position="303"/>
    </location>
</feature>
<feature type="region of interest" description="Disordered" evidence="8">
    <location>
        <begin position="359"/>
        <end position="386"/>
    </location>
</feature>
<reference evidence="12" key="1">
    <citation type="journal article" date="2015" name="Cell Rep.">
        <title>Large-Scale Combinatorial Deorphanization of Platynereis Neuropeptide GPCRs.</title>
        <authorList>
            <person name="Bauknecht P.M."/>
            <person name="Jekely G."/>
        </authorList>
    </citation>
    <scope>NUCLEOTIDE SEQUENCE</scope>
</reference>
<evidence type="ECO:0000256" key="10">
    <source>
        <dbReference type="SAM" id="SignalP"/>
    </source>
</evidence>
<comment type="subcellular location">
    <subcellularLocation>
        <location evidence="1">Membrane</location>
        <topology evidence="1">Multi-pass membrane protein</topology>
    </subcellularLocation>
</comment>
<name>A0A0K0PUG4_PLADU</name>
<dbReference type="InterPro" id="IPR000276">
    <property type="entry name" value="GPCR_Rhodpsn"/>
</dbReference>
<feature type="transmembrane region" description="Helical" evidence="9">
    <location>
        <begin position="68"/>
        <end position="88"/>
    </location>
</feature>
<feature type="transmembrane region" description="Helical" evidence="9">
    <location>
        <begin position="181"/>
        <end position="198"/>
    </location>
</feature>
<feature type="transmembrane region" description="Helical" evidence="9">
    <location>
        <begin position="315"/>
        <end position="336"/>
    </location>
</feature>
<evidence type="ECO:0000256" key="1">
    <source>
        <dbReference type="ARBA" id="ARBA00004141"/>
    </source>
</evidence>
<dbReference type="PROSITE" id="PS50262">
    <property type="entry name" value="G_PROTEIN_RECEP_F1_2"/>
    <property type="match status" value="1"/>
</dbReference>
<accession>A0A0K0PUG4</accession>
<evidence type="ECO:0000256" key="8">
    <source>
        <dbReference type="SAM" id="MobiDB-lite"/>
    </source>
</evidence>
<evidence type="ECO:0000256" key="6">
    <source>
        <dbReference type="ARBA" id="ARBA00023170"/>
    </source>
</evidence>
<evidence type="ECO:0000259" key="11">
    <source>
        <dbReference type="PROSITE" id="PS50262"/>
    </source>
</evidence>
<feature type="non-terminal residue" evidence="12">
    <location>
        <position position="1"/>
    </location>
</feature>
<feature type="chain" id="PRO_5005451480" evidence="10">
    <location>
        <begin position="22"/>
        <end position="386"/>
    </location>
</feature>
<dbReference type="InterPro" id="IPR017452">
    <property type="entry name" value="GPCR_Rhodpsn_7TM"/>
</dbReference>
<keyword evidence="4" id="KW-0297">G-protein coupled receptor</keyword>
<protein>
    <submittedName>
        <fullName evidence="12">Orphan G-protein coupled receptor 18</fullName>
    </submittedName>
</protein>
<dbReference type="Pfam" id="PF00001">
    <property type="entry name" value="7tm_1"/>
    <property type="match status" value="1"/>
</dbReference>
<evidence type="ECO:0000256" key="9">
    <source>
        <dbReference type="SAM" id="Phobius"/>
    </source>
</evidence>
<keyword evidence="5 9" id="KW-0472">Membrane</keyword>
<dbReference type="GO" id="GO:0004930">
    <property type="term" value="F:G protein-coupled receptor activity"/>
    <property type="evidence" value="ECO:0007669"/>
    <property type="project" value="UniProtKB-KW"/>
</dbReference>
<keyword evidence="3 9" id="KW-1133">Transmembrane helix</keyword>
<organism evidence="12">
    <name type="scientific">Platynereis dumerilii</name>
    <name type="common">Dumeril's clam worm</name>
    <dbReference type="NCBI Taxonomy" id="6359"/>
    <lineage>
        <taxon>Eukaryota</taxon>
        <taxon>Metazoa</taxon>
        <taxon>Spiralia</taxon>
        <taxon>Lophotrochozoa</taxon>
        <taxon>Annelida</taxon>
        <taxon>Polychaeta</taxon>
        <taxon>Errantia</taxon>
        <taxon>Phyllodocida</taxon>
        <taxon>Nereididae</taxon>
        <taxon>Platynereis</taxon>
    </lineage>
</organism>
<feature type="compositionally biased region" description="Polar residues" evidence="8">
    <location>
        <begin position="360"/>
        <end position="386"/>
    </location>
</feature>
<keyword evidence="2 9" id="KW-0812">Transmembrane</keyword>
<dbReference type="GO" id="GO:0005886">
    <property type="term" value="C:plasma membrane"/>
    <property type="evidence" value="ECO:0007669"/>
    <property type="project" value="TreeGrafter"/>
</dbReference>
<evidence type="ECO:0000256" key="4">
    <source>
        <dbReference type="ARBA" id="ARBA00023040"/>
    </source>
</evidence>
<dbReference type="PANTHER" id="PTHR24243:SF230">
    <property type="entry name" value="G-PROTEIN COUPLED RECEPTORS FAMILY 1 PROFILE DOMAIN-CONTAINING PROTEIN"/>
    <property type="match status" value="1"/>
</dbReference>
<keyword evidence="6 12" id="KW-0675">Receptor</keyword>
<evidence type="ECO:0000313" key="12">
    <source>
        <dbReference type="EMBL" id="AKQ63020.1"/>
    </source>
</evidence>
<feature type="transmembrane region" description="Helical" evidence="9">
    <location>
        <begin position="139"/>
        <end position="160"/>
    </location>
</feature>